<dbReference type="InterPro" id="IPR016181">
    <property type="entry name" value="Acyl_CoA_acyltransferase"/>
</dbReference>
<dbReference type="Pfam" id="PF13233">
    <property type="entry name" value="Complex1_LYR_2"/>
    <property type="match status" value="1"/>
</dbReference>
<dbReference type="Proteomes" id="UP000319663">
    <property type="component" value="Unassembled WGS sequence"/>
</dbReference>
<name>A0A507R1M5_MONPU</name>
<proteinExistence type="predicted"/>
<dbReference type="InterPro" id="IPR052742">
    <property type="entry name" value="Mito_N-acetyltransferase"/>
</dbReference>
<dbReference type="Pfam" id="PF00583">
    <property type="entry name" value="Acetyltransf_1"/>
    <property type="match status" value="1"/>
</dbReference>
<dbReference type="EMBL" id="VIFY01000009">
    <property type="protein sequence ID" value="TQB76458.1"/>
    <property type="molecule type" value="Genomic_DNA"/>
</dbReference>
<gene>
    <name evidence="2" type="ORF">MPDQ_007866</name>
</gene>
<organism evidence="2 3">
    <name type="scientific">Monascus purpureus</name>
    <name type="common">Red mold</name>
    <name type="synonym">Monascus anka</name>
    <dbReference type="NCBI Taxonomy" id="5098"/>
    <lineage>
        <taxon>Eukaryota</taxon>
        <taxon>Fungi</taxon>
        <taxon>Dikarya</taxon>
        <taxon>Ascomycota</taxon>
        <taxon>Pezizomycotina</taxon>
        <taxon>Eurotiomycetes</taxon>
        <taxon>Eurotiomycetidae</taxon>
        <taxon>Eurotiales</taxon>
        <taxon>Aspergillaceae</taxon>
        <taxon>Monascus</taxon>
    </lineage>
</organism>
<dbReference type="CDD" id="cd20270">
    <property type="entry name" value="Complex1_LYR_SDHAF3_LYRM10"/>
    <property type="match status" value="1"/>
</dbReference>
<dbReference type="AlphaFoldDB" id="A0A507R1M5"/>
<sequence>MRATRLLMAAQSTMGSKSSLSQALALLPPLHLYRRILRVHRRKLDPEMRLLGDQYVKSEFRAHKTAENPLHIIGFLTEWQLYAQKLEGDTWVGDKLDQAKLDKMSAAPTDLKPRKATLKTGQRVTFYPVIDGSQGIPAPLVEFLSAEFSAELERGCTYPIEEMSLNTFRGYWFGMFAVVVVLDDDDEALHGLREGRNWEEVCLGTFYIKPNYPGRCSHVCNGGFLTTKTARGKGVGNVMGEAYLDFAPKLGYKYSVFNLVFANNMASIRIWERLGFSIIGRVPGAAKLENSEELVDALIIGRELGEKSE</sequence>
<reference evidence="2 3" key="1">
    <citation type="submission" date="2019-06" db="EMBL/GenBank/DDBJ databases">
        <title>Wine fermentation using esterase from Monascus purpureus.</title>
        <authorList>
            <person name="Geng C."/>
            <person name="Zhang Y."/>
        </authorList>
    </citation>
    <scope>NUCLEOTIDE SEQUENCE [LARGE SCALE GENOMIC DNA]</scope>
    <source>
        <strain evidence="2">HQ1</strain>
    </source>
</reference>
<comment type="caution">
    <text evidence="2">The sequence shown here is derived from an EMBL/GenBank/DDBJ whole genome shotgun (WGS) entry which is preliminary data.</text>
</comment>
<keyword evidence="3" id="KW-1185">Reference proteome</keyword>
<accession>A0A507R1M5</accession>
<dbReference type="InterPro" id="IPR000182">
    <property type="entry name" value="GNAT_dom"/>
</dbReference>
<evidence type="ECO:0000313" key="2">
    <source>
        <dbReference type="EMBL" id="TQB76458.1"/>
    </source>
</evidence>
<dbReference type="STRING" id="5098.A0A507R1M5"/>
<dbReference type="Gene3D" id="3.40.630.30">
    <property type="match status" value="1"/>
</dbReference>
<evidence type="ECO:0000259" key="1">
    <source>
        <dbReference type="PROSITE" id="PS51186"/>
    </source>
</evidence>
<evidence type="ECO:0000313" key="3">
    <source>
        <dbReference type="Proteomes" id="UP000319663"/>
    </source>
</evidence>
<feature type="domain" description="N-acetyltransferase" evidence="1">
    <location>
        <begin position="136"/>
        <end position="305"/>
    </location>
</feature>
<dbReference type="SUPFAM" id="SSF55729">
    <property type="entry name" value="Acyl-CoA N-acyltransferases (Nat)"/>
    <property type="match status" value="1"/>
</dbReference>
<dbReference type="PROSITE" id="PS51186">
    <property type="entry name" value="GNAT"/>
    <property type="match status" value="1"/>
</dbReference>
<dbReference type="GO" id="GO:0016747">
    <property type="term" value="F:acyltransferase activity, transferring groups other than amino-acyl groups"/>
    <property type="evidence" value="ECO:0007669"/>
    <property type="project" value="InterPro"/>
</dbReference>
<dbReference type="PANTHER" id="PTHR43138:SF1">
    <property type="entry name" value="N-ACETYLTRANSFERASE ACA1"/>
    <property type="match status" value="1"/>
</dbReference>
<dbReference type="GO" id="GO:0005634">
    <property type="term" value="C:nucleus"/>
    <property type="evidence" value="ECO:0007669"/>
    <property type="project" value="TreeGrafter"/>
</dbReference>
<dbReference type="PANTHER" id="PTHR43138">
    <property type="entry name" value="ACETYLTRANSFERASE, GNAT FAMILY"/>
    <property type="match status" value="1"/>
</dbReference>
<protein>
    <recommendedName>
        <fullName evidence="1">N-acetyltransferase domain-containing protein</fullName>
    </recommendedName>
</protein>